<keyword evidence="5" id="KW-1185">Reference proteome</keyword>
<evidence type="ECO:0000313" key="4">
    <source>
        <dbReference type="EMBL" id="KAF2486213.1"/>
    </source>
</evidence>
<dbReference type="AlphaFoldDB" id="A0A6A6Q3I3"/>
<evidence type="ECO:0000259" key="3">
    <source>
        <dbReference type="PROSITE" id="PS50127"/>
    </source>
</evidence>
<dbReference type="InterPro" id="IPR000608">
    <property type="entry name" value="UBC"/>
</dbReference>
<name>A0A6A6Q3I3_9PEZI</name>
<dbReference type="InterPro" id="IPR016135">
    <property type="entry name" value="UBQ-conjugating_enzyme/RWD"/>
</dbReference>
<proteinExistence type="predicted"/>
<dbReference type="CDD" id="cd23799">
    <property type="entry name" value="UBCc_UBE2J"/>
    <property type="match status" value="1"/>
</dbReference>
<feature type="region of interest" description="Disordered" evidence="2">
    <location>
        <begin position="194"/>
        <end position="232"/>
    </location>
</feature>
<dbReference type="SMART" id="SM00212">
    <property type="entry name" value="UBCc"/>
    <property type="match status" value="1"/>
</dbReference>
<evidence type="ECO:0000313" key="5">
    <source>
        <dbReference type="Proteomes" id="UP000799767"/>
    </source>
</evidence>
<feature type="compositionally biased region" description="Low complexity" evidence="2">
    <location>
        <begin position="200"/>
        <end position="214"/>
    </location>
</feature>
<dbReference type="SUPFAM" id="SSF54495">
    <property type="entry name" value="UBC-like"/>
    <property type="match status" value="1"/>
</dbReference>
<dbReference type="PANTHER" id="PTHR24067">
    <property type="entry name" value="UBIQUITIN-CONJUGATING ENZYME E2"/>
    <property type="match status" value="1"/>
</dbReference>
<accession>A0A6A6Q3I3</accession>
<dbReference type="GeneID" id="54476886"/>
<protein>
    <submittedName>
        <fullName evidence="4">Ubiquitin-conjugating enzyme/RWD-like protein</fullName>
    </submittedName>
</protein>
<feature type="domain" description="UBC core" evidence="3">
    <location>
        <begin position="12"/>
        <end position="164"/>
    </location>
</feature>
<organism evidence="4 5">
    <name type="scientific">Neohortaea acidophila</name>
    <dbReference type="NCBI Taxonomy" id="245834"/>
    <lineage>
        <taxon>Eukaryota</taxon>
        <taxon>Fungi</taxon>
        <taxon>Dikarya</taxon>
        <taxon>Ascomycota</taxon>
        <taxon>Pezizomycotina</taxon>
        <taxon>Dothideomycetes</taxon>
        <taxon>Dothideomycetidae</taxon>
        <taxon>Mycosphaerellales</taxon>
        <taxon>Teratosphaeriaceae</taxon>
        <taxon>Neohortaea</taxon>
    </lineage>
</organism>
<keyword evidence="1" id="KW-0833">Ubl conjugation pathway</keyword>
<dbReference type="Gene3D" id="3.10.110.10">
    <property type="entry name" value="Ubiquitin Conjugating Enzyme"/>
    <property type="match status" value="1"/>
</dbReference>
<feature type="compositionally biased region" description="Polar residues" evidence="2">
    <location>
        <begin position="222"/>
        <end position="232"/>
    </location>
</feature>
<dbReference type="EMBL" id="MU001632">
    <property type="protein sequence ID" value="KAF2486213.1"/>
    <property type="molecule type" value="Genomic_DNA"/>
</dbReference>
<gene>
    <name evidence="4" type="ORF">BDY17DRAFT_315131</name>
</gene>
<dbReference type="InterPro" id="IPR050113">
    <property type="entry name" value="Ub_conjugating_enzyme"/>
</dbReference>
<dbReference type="FunFam" id="3.10.110.10:FF:000093">
    <property type="entry name" value="Ubiquitin conjugating enzyme (UbcF), putative"/>
    <property type="match status" value="1"/>
</dbReference>
<dbReference type="OrthoDB" id="1158011at2759"/>
<evidence type="ECO:0000256" key="1">
    <source>
        <dbReference type="ARBA" id="ARBA00022786"/>
    </source>
</evidence>
<evidence type="ECO:0000256" key="2">
    <source>
        <dbReference type="SAM" id="MobiDB-lite"/>
    </source>
</evidence>
<sequence length="292" mass="31449">MATVGQFSSKNPTIKRIHKEAAELANQPSSDYHAAPLETDIFEWHFTIRGPPSPSPFDGGVYHGRIVLPPAYPLKPPSFRFLTPTGRFEVNREICLSISGHHEETWQPAWGIRTALVAIRSFMDTDAKGQLGGMDASEEARKRWAGQSKGWKCGACGKTNEALMAEQEEAVKAIGVTKAEETVPEELRLAYREDLSTKPGEGAAKGAGVAADVASPQAPPTGISNTTQTASTAPAPLATIPSVQAPAPQQQQPHPQQRRPNEVVPAWIDKAIYGIIAALVFLIGKKLGSWNS</sequence>
<dbReference type="Proteomes" id="UP000799767">
    <property type="component" value="Unassembled WGS sequence"/>
</dbReference>
<reference evidence="4" key="1">
    <citation type="journal article" date="2020" name="Stud. Mycol.">
        <title>101 Dothideomycetes genomes: a test case for predicting lifestyles and emergence of pathogens.</title>
        <authorList>
            <person name="Haridas S."/>
            <person name="Albert R."/>
            <person name="Binder M."/>
            <person name="Bloem J."/>
            <person name="Labutti K."/>
            <person name="Salamov A."/>
            <person name="Andreopoulos B."/>
            <person name="Baker S."/>
            <person name="Barry K."/>
            <person name="Bills G."/>
            <person name="Bluhm B."/>
            <person name="Cannon C."/>
            <person name="Castanera R."/>
            <person name="Culley D."/>
            <person name="Daum C."/>
            <person name="Ezra D."/>
            <person name="Gonzalez J."/>
            <person name="Henrissat B."/>
            <person name="Kuo A."/>
            <person name="Liang C."/>
            <person name="Lipzen A."/>
            <person name="Lutzoni F."/>
            <person name="Magnuson J."/>
            <person name="Mondo S."/>
            <person name="Nolan M."/>
            <person name="Ohm R."/>
            <person name="Pangilinan J."/>
            <person name="Park H.-J."/>
            <person name="Ramirez L."/>
            <person name="Alfaro M."/>
            <person name="Sun H."/>
            <person name="Tritt A."/>
            <person name="Yoshinaga Y."/>
            <person name="Zwiers L.-H."/>
            <person name="Turgeon B."/>
            <person name="Goodwin S."/>
            <person name="Spatafora J."/>
            <person name="Crous P."/>
            <person name="Grigoriev I."/>
        </authorList>
    </citation>
    <scope>NUCLEOTIDE SEQUENCE</scope>
    <source>
        <strain evidence="4">CBS 113389</strain>
    </source>
</reference>
<dbReference type="PROSITE" id="PS50127">
    <property type="entry name" value="UBC_2"/>
    <property type="match status" value="1"/>
</dbReference>
<dbReference type="RefSeq" id="XP_033592782.1">
    <property type="nucleotide sequence ID" value="XM_033735884.1"/>
</dbReference>
<dbReference type="Pfam" id="PF00179">
    <property type="entry name" value="UQ_con"/>
    <property type="match status" value="1"/>
</dbReference>